<dbReference type="PANTHER" id="PTHR30290">
    <property type="entry name" value="PERIPLASMIC BINDING COMPONENT OF ABC TRANSPORTER"/>
    <property type="match status" value="1"/>
</dbReference>
<dbReference type="KEGG" id="abas:ACPOL_5808"/>
<dbReference type="Pfam" id="PF00496">
    <property type="entry name" value="SBP_bac_5"/>
    <property type="match status" value="1"/>
</dbReference>
<dbReference type="InterPro" id="IPR030678">
    <property type="entry name" value="Peptide/Ni-bd"/>
</dbReference>
<keyword evidence="3" id="KW-0732">Signal</keyword>
<dbReference type="PIRSF" id="PIRSF002741">
    <property type="entry name" value="MppA"/>
    <property type="match status" value="1"/>
</dbReference>
<dbReference type="Proteomes" id="UP000253606">
    <property type="component" value="Chromosome"/>
</dbReference>
<dbReference type="Gene3D" id="3.40.190.10">
    <property type="entry name" value="Periplasmic binding protein-like II"/>
    <property type="match status" value="1"/>
</dbReference>
<protein>
    <submittedName>
        <fullName evidence="5">Oligopeptide ABC transporter, periplasmic oligopeptide-binding protein OppA</fullName>
    </submittedName>
</protein>
<dbReference type="Gene3D" id="3.90.76.10">
    <property type="entry name" value="Dipeptide-binding Protein, Domain 1"/>
    <property type="match status" value="1"/>
</dbReference>
<dbReference type="InterPro" id="IPR000914">
    <property type="entry name" value="SBP_5_dom"/>
</dbReference>
<gene>
    <name evidence="5" type="ORF">ACPOL_5808</name>
</gene>
<evidence type="ECO:0000313" key="6">
    <source>
        <dbReference type="Proteomes" id="UP000253606"/>
    </source>
</evidence>
<dbReference type="OrthoDB" id="9796817at2"/>
<dbReference type="GO" id="GO:1904680">
    <property type="term" value="F:peptide transmembrane transporter activity"/>
    <property type="evidence" value="ECO:0007669"/>
    <property type="project" value="TreeGrafter"/>
</dbReference>
<dbReference type="InterPro" id="IPR039424">
    <property type="entry name" value="SBP_5"/>
</dbReference>
<organism evidence="5 6">
    <name type="scientific">Acidisarcina polymorpha</name>
    <dbReference type="NCBI Taxonomy" id="2211140"/>
    <lineage>
        <taxon>Bacteria</taxon>
        <taxon>Pseudomonadati</taxon>
        <taxon>Acidobacteriota</taxon>
        <taxon>Terriglobia</taxon>
        <taxon>Terriglobales</taxon>
        <taxon>Acidobacteriaceae</taxon>
        <taxon>Acidisarcina</taxon>
    </lineage>
</organism>
<name>A0A2Z5G8N4_9BACT</name>
<dbReference type="GO" id="GO:0043190">
    <property type="term" value="C:ATP-binding cassette (ABC) transporter complex"/>
    <property type="evidence" value="ECO:0007669"/>
    <property type="project" value="InterPro"/>
</dbReference>
<dbReference type="EMBL" id="CP030840">
    <property type="protein sequence ID" value="AXC15054.1"/>
    <property type="molecule type" value="Genomic_DNA"/>
</dbReference>
<evidence type="ECO:0000256" key="1">
    <source>
        <dbReference type="ARBA" id="ARBA00005695"/>
    </source>
</evidence>
<dbReference type="Gene3D" id="3.10.105.10">
    <property type="entry name" value="Dipeptide-binding Protein, Domain 3"/>
    <property type="match status" value="1"/>
</dbReference>
<evidence type="ECO:0000256" key="3">
    <source>
        <dbReference type="ARBA" id="ARBA00022729"/>
    </source>
</evidence>
<dbReference type="CDD" id="cd00995">
    <property type="entry name" value="PBP2_NikA_DppA_OppA_like"/>
    <property type="match status" value="1"/>
</dbReference>
<keyword evidence="2" id="KW-0813">Transport</keyword>
<dbReference type="AlphaFoldDB" id="A0A2Z5G8N4"/>
<comment type="similarity">
    <text evidence="1">Belongs to the bacterial solute-binding protein 5 family.</text>
</comment>
<reference evidence="5 6" key="1">
    <citation type="journal article" date="2018" name="Front. Microbiol.">
        <title>Hydrolytic Capabilities as a Key to Environmental Success: Chitinolytic and Cellulolytic Acidobacteria From Acidic Sub-arctic Soils and Boreal Peatlands.</title>
        <authorList>
            <person name="Belova S.E."/>
            <person name="Ravin N.V."/>
            <person name="Pankratov T.A."/>
            <person name="Rakitin A.L."/>
            <person name="Ivanova A.A."/>
            <person name="Beletsky A.V."/>
            <person name="Mardanov A.V."/>
            <person name="Sinninghe Damste J.S."/>
            <person name="Dedysh S.N."/>
        </authorList>
    </citation>
    <scope>NUCLEOTIDE SEQUENCE [LARGE SCALE GENOMIC DNA]</scope>
    <source>
        <strain evidence="5 6">SBC82</strain>
    </source>
</reference>
<proteinExistence type="inferred from homology"/>
<sequence length="477" mass="52933">MVIESSPTNLDPRIGTDGQSEHIDALIFDALVRRDEHFNIQPWLAQSWETPDPLTVVFHLRSGVHFHDGRPLSSKDVQWTIMSILNGKVPTVKSQAYRNVDHIDTPDPLTAVFHLKKADPGLLPSLSDGAIGIVPAGSGRDFGLHPIGSGPFRFVSQEQDKEVVIERNPMTWGTPPAIERVRFAVVPDSITRALELQKGSADIGVNALTADQVYAMRNDARIVVESGPGTILNYISFNTRDFVLKDARVRQAIAFAINRPLIVSALWRGRARIAESLLPTEHWAWSSNVDAHEYDPTRANALLDAAGFKRGRDGVRFHLTIKTSTDETGRTLAVVLQQQLRAIGIDLEVRSFEFATFYADIAKGAFQMYTLRWIGGNEDPDIFRYAYATASAPPHGANRGYYSNPEFDALVAEAAVTPSQSGRAAIYAKMQQIVAKELPAINLWYLDTVIVHNRRLRNVHLSSSGTFDFLREATVDQ</sequence>
<evidence type="ECO:0000259" key="4">
    <source>
        <dbReference type="Pfam" id="PF00496"/>
    </source>
</evidence>
<evidence type="ECO:0000256" key="2">
    <source>
        <dbReference type="ARBA" id="ARBA00022448"/>
    </source>
</evidence>
<feature type="domain" description="Solute-binding protein family 5" evidence="4">
    <location>
        <begin position="39"/>
        <end position="390"/>
    </location>
</feature>
<dbReference type="GO" id="GO:0015833">
    <property type="term" value="P:peptide transport"/>
    <property type="evidence" value="ECO:0007669"/>
    <property type="project" value="TreeGrafter"/>
</dbReference>
<dbReference type="SUPFAM" id="SSF53850">
    <property type="entry name" value="Periplasmic binding protein-like II"/>
    <property type="match status" value="1"/>
</dbReference>
<keyword evidence="6" id="KW-1185">Reference proteome</keyword>
<accession>A0A2Z5G8N4</accession>
<dbReference type="GO" id="GO:0030288">
    <property type="term" value="C:outer membrane-bounded periplasmic space"/>
    <property type="evidence" value="ECO:0007669"/>
    <property type="project" value="UniProtKB-ARBA"/>
</dbReference>
<dbReference type="PANTHER" id="PTHR30290:SF9">
    <property type="entry name" value="OLIGOPEPTIDE-BINDING PROTEIN APPA"/>
    <property type="match status" value="1"/>
</dbReference>
<evidence type="ECO:0000313" key="5">
    <source>
        <dbReference type="EMBL" id="AXC15054.1"/>
    </source>
</evidence>